<dbReference type="Gene3D" id="3.40.390.10">
    <property type="entry name" value="Collagenase (Catalytic Domain)"/>
    <property type="match status" value="1"/>
</dbReference>
<keyword evidence="1" id="KW-0645">Protease</keyword>
<keyword evidence="3" id="KW-0378">Hydrolase</keyword>
<evidence type="ECO:0000256" key="3">
    <source>
        <dbReference type="ARBA" id="ARBA00022801"/>
    </source>
</evidence>
<protein>
    <recommendedName>
        <fullName evidence="6">Peptidase M10 metallopeptidase domain-containing protein</fullName>
    </recommendedName>
</protein>
<reference evidence="8" key="1">
    <citation type="journal article" date="2019" name="Int. J. Syst. Evol. Microbiol.">
        <title>The Global Catalogue of Microorganisms (GCM) 10K type strain sequencing project: providing services to taxonomists for standard genome sequencing and annotation.</title>
        <authorList>
            <consortium name="The Broad Institute Genomics Platform"/>
            <consortium name="The Broad Institute Genome Sequencing Center for Infectious Disease"/>
            <person name="Wu L."/>
            <person name="Ma J."/>
        </authorList>
    </citation>
    <scope>NUCLEOTIDE SEQUENCE [LARGE SCALE GENOMIC DNA]</scope>
    <source>
        <strain evidence="8">JCM 4733</strain>
    </source>
</reference>
<feature type="chain" id="PRO_5046811951" description="Peptidase M10 metallopeptidase domain-containing protein" evidence="5">
    <location>
        <begin position="31"/>
        <end position="172"/>
    </location>
</feature>
<evidence type="ECO:0000313" key="7">
    <source>
        <dbReference type="EMBL" id="GHA20805.1"/>
    </source>
</evidence>
<evidence type="ECO:0000256" key="5">
    <source>
        <dbReference type="SAM" id="SignalP"/>
    </source>
</evidence>
<dbReference type="EMBL" id="BMVN01000007">
    <property type="protein sequence ID" value="GHA20805.1"/>
    <property type="molecule type" value="Genomic_DNA"/>
</dbReference>
<evidence type="ECO:0000259" key="6">
    <source>
        <dbReference type="Pfam" id="PF00413"/>
    </source>
</evidence>
<accession>A0ABQ3CLZ8</accession>
<evidence type="ECO:0000256" key="4">
    <source>
        <dbReference type="ARBA" id="ARBA00022833"/>
    </source>
</evidence>
<sequence>MKSVRRKTAAACVSAVVLSISFTAATPASAHFLGNDSVDDREIRWEDSTQYDDARKHAINAWDNSTLNRINIAPDAWNTIADLEWRDSNRSDVTWDGLWKARTGADAIYLNTRYLKNYGTTKRRGVATHELGHALGLAHSYRGQIMVNNTPDRGSLTTPQSHDKADYHALWG</sequence>
<evidence type="ECO:0000256" key="1">
    <source>
        <dbReference type="ARBA" id="ARBA00022670"/>
    </source>
</evidence>
<keyword evidence="5" id="KW-0732">Signal</keyword>
<gene>
    <name evidence="7" type="ORF">GCM10010345_27360</name>
</gene>
<dbReference type="Pfam" id="PF00413">
    <property type="entry name" value="Peptidase_M10"/>
    <property type="match status" value="1"/>
</dbReference>
<dbReference type="InterPro" id="IPR024079">
    <property type="entry name" value="MetalloPept_cat_dom_sf"/>
</dbReference>
<organism evidence="7 8">
    <name type="scientific">Streptomyces canarius</name>
    <dbReference type="NCBI Taxonomy" id="285453"/>
    <lineage>
        <taxon>Bacteria</taxon>
        <taxon>Bacillati</taxon>
        <taxon>Actinomycetota</taxon>
        <taxon>Actinomycetes</taxon>
        <taxon>Kitasatosporales</taxon>
        <taxon>Streptomycetaceae</taxon>
        <taxon>Streptomyces</taxon>
    </lineage>
</organism>
<keyword evidence="2" id="KW-0479">Metal-binding</keyword>
<name>A0ABQ3CLZ8_9ACTN</name>
<comment type="caution">
    <text evidence="7">The sequence shown here is derived from an EMBL/GenBank/DDBJ whole genome shotgun (WGS) entry which is preliminary data.</text>
</comment>
<feature type="signal peptide" evidence="5">
    <location>
        <begin position="1"/>
        <end position="30"/>
    </location>
</feature>
<evidence type="ECO:0000256" key="2">
    <source>
        <dbReference type="ARBA" id="ARBA00022723"/>
    </source>
</evidence>
<evidence type="ECO:0000313" key="8">
    <source>
        <dbReference type="Proteomes" id="UP000653644"/>
    </source>
</evidence>
<dbReference type="Proteomes" id="UP000653644">
    <property type="component" value="Unassembled WGS sequence"/>
</dbReference>
<keyword evidence="8" id="KW-1185">Reference proteome</keyword>
<feature type="domain" description="Peptidase M10 metallopeptidase" evidence="6">
    <location>
        <begin position="84"/>
        <end position="151"/>
    </location>
</feature>
<keyword evidence="4" id="KW-0862">Zinc</keyword>
<dbReference type="SUPFAM" id="SSF55486">
    <property type="entry name" value="Metalloproteases ('zincins'), catalytic domain"/>
    <property type="match status" value="1"/>
</dbReference>
<proteinExistence type="predicted"/>
<dbReference type="InterPro" id="IPR001818">
    <property type="entry name" value="Pept_M10_metallopeptidase"/>
</dbReference>